<protein>
    <submittedName>
        <fullName evidence="1 2">Uncharacterized protein</fullName>
    </submittedName>
</protein>
<evidence type="ECO:0000313" key="3">
    <source>
        <dbReference type="Proteomes" id="UP000002051"/>
    </source>
</evidence>
<evidence type="ECO:0000313" key="1">
    <source>
        <dbReference type="EMBL" id="KEH17051.1"/>
    </source>
</evidence>
<reference evidence="2" key="3">
    <citation type="submission" date="2015-06" db="UniProtKB">
        <authorList>
            <consortium name="EnsemblPlants"/>
        </authorList>
    </citation>
    <scope>IDENTIFICATION</scope>
    <source>
        <strain evidence="2">cv. Jemalong A17</strain>
    </source>
</reference>
<reference evidence="1 3" key="1">
    <citation type="journal article" date="2011" name="Nature">
        <title>The Medicago genome provides insight into the evolution of rhizobial symbioses.</title>
        <authorList>
            <person name="Young N.D."/>
            <person name="Debelle F."/>
            <person name="Oldroyd G.E."/>
            <person name="Geurts R."/>
            <person name="Cannon S.B."/>
            <person name="Udvardi M.K."/>
            <person name="Benedito V.A."/>
            <person name="Mayer K.F."/>
            <person name="Gouzy J."/>
            <person name="Schoof H."/>
            <person name="Van de Peer Y."/>
            <person name="Proost S."/>
            <person name="Cook D.R."/>
            <person name="Meyers B.C."/>
            <person name="Spannagl M."/>
            <person name="Cheung F."/>
            <person name="De Mita S."/>
            <person name="Krishnakumar V."/>
            <person name="Gundlach H."/>
            <person name="Zhou S."/>
            <person name="Mudge J."/>
            <person name="Bharti A.K."/>
            <person name="Murray J.D."/>
            <person name="Naoumkina M.A."/>
            <person name="Rosen B."/>
            <person name="Silverstein K.A."/>
            <person name="Tang H."/>
            <person name="Rombauts S."/>
            <person name="Zhao P.X."/>
            <person name="Zhou P."/>
            <person name="Barbe V."/>
            <person name="Bardou P."/>
            <person name="Bechner M."/>
            <person name="Bellec A."/>
            <person name="Berger A."/>
            <person name="Berges H."/>
            <person name="Bidwell S."/>
            <person name="Bisseling T."/>
            <person name="Choisne N."/>
            <person name="Couloux A."/>
            <person name="Denny R."/>
            <person name="Deshpande S."/>
            <person name="Dai X."/>
            <person name="Doyle J.J."/>
            <person name="Dudez A.M."/>
            <person name="Farmer A.D."/>
            <person name="Fouteau S."/>
            <person name="Franken C."/>
            <person name="Gibelin C."/>
            <person name="Gish J."/>
            <person name="Goldstein S."/>
            <person name="Gonzalez A.J."/>
            <person name="Green P.J."/>
            <person name="Hallab A."/>
            <person name="Hartog M."/>
            <person name="Hua A."/>
            <person name="Humphray S.J."/>
            <person name="Jeong D.H."/>
            <person name="Jing Y."/>
            <person name="Jocker A."/>
            <person name="Kenton S.M."/>
            <person name="Kim D.J."/>
            <person name="Klee K."/>
            <person name="Lai H."/>
            <person name="Lang C."/>
            <person name="Lin S."/>
            <person name="Macmil S.L."/>
            <person name="Magdelenat G."/>
            <person name="Matthews L."/>
            <person name="McCorrison J."/>
            <person name="Monaghan E.L."/>
            <person name="Mun J.H."/>
            <person name="Najar F.Z."/>
            <person name="Nicholson C."/>
            <person name="Noirot C."/>
            <person name="O'Bleness M."/>
            <person name="Paule C.R."/>
            <person name="Poulain J."/>
            <person name="Prion F."/>
            <person name="Qin B."/>
            <person name="Qu C."/>
            <person name="Retzel E.F."/>
            <person name="Riddle C."/>
            <person name="Sallet E."/>
            <person name="Samain S."/>
            <person name="Samson N."/>
            <person name="Sanders I."/>
            <person name="Saurat O."/>
            <person name="Scarpelli C."/>
            <person name="Schiex T."/>
            <person name="Segurens B."/>
            <person name="Severin A.J."/>
            <person name="Sherrier D.J."/>
            <person name="Shi R."/>
            <person name="Sims S."/>
            <person name="Singer S.R."/>
            <person name="Sinharoy S."/>
            <person name="Sterck L."/>
            <person name="Viollet A."/>
            <person name="Wang B.B."/>
            <person name="Wang K."/>
            <person name="Wang M."/>
            <person name="Wang X."/>
            <person name="Warfsmann J."/>
            <person name="Weissenbach J."/>
            <person name="White D.D."/>
            <person name="White J.D."/>
            <person name="Wiley G.B."/>
            <person name="Wincker P."/>
            <person name="Xing Y."/>
            <person name="Yang L."/>
            <person name="Yao Z."/>
            <person name="Ying F."/>
            <person name="Zhai J."/>
            <person name="Zhou L."/>
            <person name="Zuber A."/>
            <person name="Denarie J."/>
            <person name="Dixon R.A."/>
            <person name="May G.D."/>
            <person name="Schwartz D.C."/>
            <person name="Rogers J."/>
            <person name="Quetier F."/>
            <person name="Town C.D."/>
            <person name="Roe B.A."/>
        </authorList>
    </citation>
    <scope>NUCLEOTIDE SEQUENCE [LARGE SCALE GENOMIC DNA]</scope>
    <source>
        <strain evidence="1">A17</strain>
        <strain evidence="2 3">cv. Jemalong A17</strain>
    </source>
</reference>
<dbReference type="EnsemblPlants" id="KEH17051">
    <property type="protein sequence ID" value="KEH17051"/>
    <property type="gene ID" value="MTR_0049s0100"/>
</dbReference>
<gene>
    <name evidence="1" type="ORF">MTR_0049s0100</name>
</gene>
<evidence type="ECO:0000313" key="2">
    <source>
        <dbReference type="EnsemblPlants" id="KEH17051"/>
    </source>
</evidence>
<sequence>MKMVRFKVLMNRFKHRSESSVRRFIQKRDDLSMNQFSVHRTRSLPNQLRHRWECMLRKIGV</sequence>
<dbReference type="AlphaFoldDB" id="G8A0P8"/>
<name>G8A0P8_MEDTR</name>
<dbReference type="HOGENOM" id="CLU_2926157_0_0_1"/>
<dbReference type="PaxDb" id="3880-AES85036"/>
<organism evidence="2">
    <name type="scientific">Medicago truncatula</name>
    <name type="common">Barrel medic</name>
    <name type="synonym">Medicago tribuloides</name>
    <dbReference type="NCBI Taxonomy" id="3880"/>
    <lineage>
        <taxon>Eukaryota</taxon>
        <taxon>Viridiplantae</taxon>
        <taxon>Streptophyta</taxon>
        <taxon>Embryophyta</taxon>
        <taxon>Tracheophyta</taxon>
        <taxon>Spermatophyta</taxon>
        <taxon>Magnoliopsida</taxon>
        <taxon>eudicotyledons</taxon>
        <taxon>Gunneridae</taxon>
        <taxon>Pentapetalae</taxon>
        <taxon>rosids</taxon>
        <taxon>fabids</taxon>
        <taxon>Fabales</taxon>
        <taxon>Fabaceae</taxon>
        <taxon>Papilionoideae</taxon>
        <taxon>50 kb inversion clade</taxon>
        <taxon>NPAAA clade</taxon>
        <taxon>Hologalegina</taxon>
        <taxon>IRL clade</taxon>
        <taxon>Trifolieae</taxon>
        <taxon>Medicago</taxon>
    </lineage>
</organism>
<proteinExistence type="predicted"/>
<reference evidence="1 3" key="2">
    <citation type="journal article" date="2014" name="BMC Genomics">
        <title>An improved genome release (version Mt4.0) for the model legume Medicago truncatula.</title>
        <authorList>
            <person name="Tang H."/>
            <person name="Krishnakumar V."/>
            <person name="Bidwell S."/>
            <person name="Rosen B."/>
            <person name="Chan A."/>
            <person name="Zhou S."/>
            <person name="Gentzbittel L."/>
            <person name="Childs K.L."/>
            <person name="Yandell M."/>
            <person name="Gundlach H."/>
            <person name="Mayer K.F."/>
            <person name="Schwartz D.C."/>
            <person name="Town C.D."/>
        </authorList>
    </citation>
    <scope>GENOME REANNOTATION</scope>
    <source>
        <strain evidence="1">A17</strain>
        <strain evidence="2 3">cv. Jemalong A17</strain>
    </source>
</reference>
<keyword evidence="3" id="KW-1185">Reference proteome</keyword>
<dbReference type="EMBL" id="KL402774">
    <property type="protein sequence ID" value="KEH17051.1"/>
    <property type="molecule type" value="Genomic_DNA"/>
</dbReference>
<dbReference type="Proteomes" id="UP000002051">
    <property type="component" value="Unassembled WGS sequence"/>
</dbReference>
<accession>G8A0P8</accession>